<gene>
    <name evidence="2" type="ORF">SPRG_00092</name>
</gene>
<keyword evidence="1" id="KW-0175">Coiled coil</keyword>
<dbReference type="VEuPathDB" id="FungiDB:SPRG_00092"/>
<proteinExistence type="predicted"/>
<dbReference type="Proteomes" id="UP000030745">
    <property type="component" value="Unassembled WGS sequence"/>
</dbReference>
<dbReference type="EMBL" id="KK583189">
    <property type="protein sequence ID" value="KDO35247.1"/>
    <property type="molecule type" value="Genomic_DNA"/>
</dbReference>
<accession>A0A067D8C5</accession>
<dbReference type="AlphaFoldDB" id="A0A067D8C5"/>
<evidence type="ECO:0000313" key="3">
    <source>
        <dbReference type="Proteomes" id="UP000030745"/>
    </source>
</evidence>
<reference evidence="2 3" key="1">
    <citation type="journal article" date="2013" name="PLoS Genet.">
        <title>Distinctive expansion of potential virulence genes in the genome of the oomycete fish pathogen Saprolegnia parasitica.</title>
        <authorList>
            <person name="Jiang R.H."/>
            <person name="de Bruijn I."/>
            <person name="Haas B.J."/>
            <person name="Belmonte R."/>
            <person name="Lobach L."/>
            <person name="Christie J."/>
            <person name="van den Ackerveken G."/>
            <person name="Bottin A."/>
            <person name="Bulone V."/>
            <person name="Diaz-Moreno S.M."/>
            <person name="Dumas B."/>
            <person name="Fan L."/>
            <person name="Gaulin E."/>
            <person name="Govers F."/>
            <person name="Grenville-Briggs L.J."/>
            <person name="Horner N.R."/>
            <person name="Levin J.Z."/>
            <person name="Mammella M."/>
            <person name="Meijer H.J."/>
            <person name="Morris P."/>
            <person name="Nusbaum C."/>
            <person name="Oome S."/>
            <person name="Phillips A.J."/>
            <person name="van Rooyen D."/>
            <person name="Rzeszutek E."/>
            <person name="Saraiva M."/>
            <person name="Secombes C.J."/>
            <person name="Seidl M.F."/>
            <person name="Snel B."/>
            <person name="Stassen J.H."/>
            <person name="Sykes S."/>
            <person name="Tripathy S."/>
            <person name="van den Berg H."/>
            <person name="Vega-Arreguin J.C."/>
            <person name="Wawra S."/>
            <person name="Young S.K."/>
            <person name="Zeng Q."/>
            <person name="Dieguez-Uribeondo J."/>
            <person name="Russ C."/>
            <person name="Tyler B.M."/>
            <person name="van West P."/>
        </authorList>
    </citation>
    <scope>NUCLEOTIDE SEQUENCE [LARGE SCALE GENOMIC DNA]</scope>
    <source>
        <strain evidence="2 3">CBS 223.65</strain>
    </source>
</reference>
<sequence length="77" mass="8699">MSSNAMCSLSTDDVRDIDDLDELRAILKAHRQKSKRLKAQVAVLRAAEIHRAVLLFDDAGRVRGPTQRRRLDRSVAD</sequence>
<feature type="coiled-coil region" evidence="1">
    <location>
        <begin position="20"/>
        <end position="47"/>
    </location>
</feature>
<dbReference type="KEGG" id="spar:SPRG_00092"/>
<organism evidence="2 3">
    <name type="scientific">Saprolegnia parasitica (strain CBS 223.65)</name>
    <dbReference type="NCBI Taxonomy" id="695850"/>
    <lineage>
        <taxon>Eukaryota</taxon>
        <taxon>Sar</taxon>
        <taxon>Stramenopiles</taxon>
        <taxon>Oomycota</taxon>
        <taxon>Saprolegniomycetes</taxon>
        <taxon>Saprolegniales</taxon>
        <taxon>Saprolegniaceae</taxon>
        <taxon>Saprolegnia</taxon>
    </lineage>
</organism>
<dbReference type="GeneID" id="24122753"/>
<evidence type="ECO:0000313" key="2">
    <source>
        <dbReference type="EMBL" id="KDO35247.1"/>
    </source>
</evidence>
<keyword evidence="3" id="KW-1185">Reference proteome</keyword>
<dbReference type="RefSeq" id="XP_012193598.1">
    <property type="nucleotide sequence ID" value="XM_012338208.1"/>
</dbReference>
<protein>
    <submittedName>
        <fullName evidence="2">Uncharacterized protein</fullName>
    </submittedName>
</protein>
<name>A0A067D8C5_SAPPC</name>
<evidence type="ECO:0000256" key="1">
    <source>
        <dbReference type="SAM" id="Coils"/>
    </source>
</evidence>